<evidence type="ECO:0000259" key="2">
    <source>
        <dbReference type="Pfam" id="PF19051"/>
    </source>
</evidence>
<accession>A0A0F9DXH0</accession>
<reference evidence="3" key="1">
    <citation type="journal article" date="2015" name="Nature">
        <title>Complex archaea that bridge the gap between prokaryotes and eukaryotes.</title>
        <authorList>
            <person name="Spang A."/>
            <person name="Saw J.H."/>
            <person name="Jorgensen S.L."/>
            <person name="Zaremba-Niedzwiedzka K."/>
            <person name="Martijn J."/>
            <person name="Lind A.E."/>
            <person name="van Eijk R."/>
            <person name="Schleper C."/>
            <person name="Guy L."/>
            <person name="Ettema T.J."/>
        </authorList>
    </citation>
    <scope>NUCLEOTIDE SEQUENCE</scope>
</reference>
<dbReference type="InterPro" id="IPR036291">
    <property type="entry name" value="NAD(P)-bd_dom_sf"/>
</dbReference>
<dbReference type="GO" id="GO:0046872">
    <property type="term" value="F:metal ion binding"/>
    <property type="evidence" value="ECO:0007669"/>
    <property type="project" value="InterPro"/>
</dbReference>
<dbReference type="SUPFAM" id="SSF54719">
    <property type="entry name" value="Fe,Mn superoxide dismutase (SOD), C-terminal domain"/>
    <property type="match status" value="1"/>
</dbReference>
<evidence type="ECO:0000313" key="3">
    <source>
        <dbReference type="EMBL" id="KKL66518.1"/>
    </source>
</evidence>
<dbReference type="InterPro" id="IPR000683">
    <property type="entry name" value="Gfo/Idh/MocA-like_OxRdtase_N"/>
</dbReference>
<dbReference type="GO" id="GO:0000166">
    <property type="term" value="F:nucleotide binding"/>
    <property type="evidence" value="ECO:0007669"/>
    <property type="project" value="InterPro"/>
</dbReference>
<evidence type="ECO:0008006" key="4">
    <source>
        <dbReference type="Google" id="ProtNLM"/>
    </source>
</evidence>
<dbReference type="Pfam" id="PF19051">
    <property type="entry name" value="GFO_IDH_MocA_C2"/>
    <property type="match status" value="2"/>
</dbReference>
<feature type="domain" description="Gfo/Idh/MocA-like oxidoreductase bacterial type C-terminal" evidence="2">
    <location>
        <begin position="181"/>
        <end position="280"/>
    </location>
</feature>
<dbReference type="GO" id="GO:0004784">
    <property type="term" value="F:superoxide dismutase activity"/>
    <property type="evidence" value="ECO:0007669"/>
    <property type="project" value="InterPro"/>
</dbReference>
<comment type="caution">
    <text evidence="3">The sequence shown here is derived from an EMBL/GenBank/DDBJ whole genome shotgun (WGS) entry which is preliminary data.</text>
</comment>
<feature type="domain" description="Gfo/Idh/MocA-like oxidoreductase bacterial type C-terminal" evidence="2">
    <location>
        <begin position="344"/>
        <end position="420"/>
    </location>
</feature>
<feature type="non-terminal residue" evidence="3">
    <location>
        <position position="1"/>
    </location>
</feature>
<dbReference type="InterPro" id="IPR043906">
    <property type="entry name" value="Gfo/Idh/MocA_OxRdtase_bact_C"/>
</dbReference>
<dbReference type="Pfam" id="PF01408">
    <property type="entry name" value="GFO_IDH_MocA"/>
    <property type="match status" value="1"/>
</dbReference>
<organism evidence="3">
    <name type="scientific">marine sediment metagenome</name>
    <dbReference type="NCBI Taxonomy" id="412755"/>
    <lineage>
        <taxon>unclassified sequences</taxon>
        <taxon>metagenomes</taxon>
        <taxon>ecological metagenomes</taxon>
    </lineage>
</organism>
<dbReference type="InterPro" id="IPR036314">
    <property type="entry name" value="SOD_C_sf"/>
</dbReference>
<dbReference type="Gene3D" id="3.30.360.10">
    <property type="entry name" value="Dihydrodipicolinate Reductase, domain 2"/>
    <property type="match status" value="1"/>
</dbReference>
<dbReference type="PANTHER" id="PTHR43818:SF5">
    <property type="entry name" value="OXIDOREDUCTASE FAMILY PROTEIN"/>
    <property type="match status" value="1"/>
</dbReference>
<name>A0A0F9DXH0_9ZZZZ</name>
<feature type="domain" description="Gfo/Idh/MocA-like oxidoreductase N-terminal" evidence="1">
    <location>
        <begin position="57"/>
        <end position="137"/>
    </location>
</feature>
<dbReference type="InterPro" id="IPR050463">
    <property type="entry name" value="Gfo/Idh/MocA_oxidrdct_glycsds"/>
</dbReference>
<dbReference type="EMBL" id="LAZR01027175">
    <property type="protein sequence ID" value="KKL66518.1"/>
    <property type="molecule type" value="Genomic_DNA"/>
</dbReference>
<proteinExistence type="predicted"/>
<dbReference type="PANTHER" id="PTHR43818">
    <property type="entry name" value="BCDNA.GH03377"/>
    <property type="match status" value="1"/>
</dbReference>
<sequence>ATGAVEGSGWGILAYEPSADKLLVLQAEKHQNLTLWGVIPLLVCDVWEHARNGAKQTVDAHYKNTDCQAYVDFREVIARDDIDAIGIASPDHWHVPMAVAAVKSGKDVCVEKPLGVSVEQDRLCRDVVERYNRVFQYGTEARSFAVCRLGAELVRNGRIGEIREIRVKGPNPSIPGVSRTLKPVPKGLEYDLWLGPAPWRPYTGCPERGDNWYCVYDYALGLIAGWAAHPLDLMQWAYDTRPTGLWEVEGTGEFDTRGCNDTLINWNIAFQFANGVKMTLFSTDGFSGTGKAKSVQFEEHPRLAPMGNYAQLIGTEGWVAINYGGLACEPESLSTSVLGPNEIHLPVSEGQERNFVKCVRTRETPVSNLYDAVQTDLISHLGDIAFRVGRKFTWDPINEEILNDEDASKHLTRAMRSPWT</sequence>
<protein>
    <recommendedName>
        <fullName evidence="4">Gfo/Idh/MocA-like oxidoreductase N-terminal domain-containing protein</fullName>
    </recommendedName>
</protein>
<dbReference type="SUPFAM" id="SSF55347">
    <property type="entry name" value="Glyceraldehyde-3-phosphate dehydrogenase-like, C-terminal domain"/>
    <property type="match status" value="1"/>
</dbReference>
<dbReference type="Gene3D" id="3.40.50.720">
    <property type="entry name" value="NAD(P)-binding Rossmann-like Domain"/>
    <property type="match status" value="1"/>
</dbReference>
<gene>
    <name evidence="3" type="ORF">LCGC14_2144190</name>
</gene>
<evidence type="ECO:0000259" key="1">
    <source>
        <dbReference type="Pfam" id="PF01408"/>
    </source>
</evidence>
<dbReference type="SUPFAM" id="SSF51735">
    <property type="entry name" value="NAD(P)-binding Rossmann-fold domains"/>
    <property type="match status" value="1"/>
</dbReference>
<dbReference type="AlphaFoldDB" id="A0A0F9DXH0"/>